<name>A0A178XH24_9HYPH</name>
<feature type="chain" id="PRO_5008096842" description="SHOCT domain-containing protein" evidence="1">
    <location>
        <begin position="32"/>
        <end position="101"/>
    </location>
</feature>
<feature type="signal peptide" evidence="1">
    <location>
        <begin position="1"/>
        <end position="31"/>
    </location>
</feature>
<accession>A0A178XH24</accession>
<evidence type="ECO:0000313" key="3">
    <source>
        <dbReference type="Proteomes" id="UP000094025"/>
    </source>
</evidence>
<evidence type="ECO:0000313" key="2">
    <source>
        <dbReference type="EMBL" id="OAP34538.1"/>
    </source>
</evidence>
<sequence>MLVVGNQRSLSRISGLILAGMLAGCSSTADLASYPSVYGQKPAAMQQMTDEDAVNMQGQLTALAAQRKSGAISEAEYQRRLKELQLLAERHGAEALKQIEN</sequence>
<protein>
    <recommendedName>
        <fullName evidence="4">SHOCT domain-containing protein</fullName>
    </recommendedName>
</protein>
<dbReference type="EMBL" id="LPUX01000068">
    <property type="protein sequence ID" value="OAP34538.1"/>
    <property type="molecule type" value="Genomic_DNA"/>
</dbReference>
<organism evidence="2 3">
    <name type="scientific">Sinorhizobium glycinis</name>
    <dbReference type="NCBI Taxonomy" id="1472378"/>
    <lineage>
        <taxon>Bacteria</taxon>
        <taxon>Pseudomonadati</taxon>
        <taxon>Pseudomonadota</taxon>
        <taxon>Alphaproteobacteria</taxon>
        <taxon>Hyphomicrobiales</taxon>
        <taxon>Rhizobiaceae</taxon>
        <taxon>Sinorhizobium/Ensifer group</taxon>
        <taxon>Sinorhizobium</taxon>
    </lineage>
</organism>
<evidence type="ECO:0008006" key="4">
    <source>
        <dbReference type="Google" id="ProtNLM"/>
    </source>
</evidence>
<keyword evidence="1" id="KW-0732">Signal</keyword>
<dbReference type="AlphaFoldDB" id="A0A178XH24"/>
<reference evidence="2 3" key="1">
    <citation type="journal article" date="2016" name="Int. J. Syst. Evol. Microbiol.">
        <title>Ensifer glycinis sp. nov., an novel rhizobial species associated with Glycine spp.</title>
        <authorList>
            <person name="Yan H."/>
            <person name="Yan J."/>
            <person name="Sui X.H."/>
            <person name="Wang E.T."/>
            <person name="Chen W.X."/>
            <person name="Zhang X.X."/>
            <person name="Chen W.F."/>
        </authorList>
    </citation>
    <scope>NUCLEOTIDE SEQUENCE [LARGE SCALE GENOMIC DNA]</scope>
    <source>
        <strain evidence="2 3">CCBAU 23380</strain>
    </source>
</reference>
<dbReference type="STRING" id="1472378.AU381_24720"/>
<proteinExistence type="predicted"/>
<dbReference type="OrthoDB" id="8420575at2"/>
<keyword evidence="3" id="KW-1185">Reference proteome</keyword>
<dbReference type="RefSeq" id="WP_064244722.1">
    <property type="nucleotide sequence ID" value="NZ_LPUX01000068.1"/>
</dbReference>
<dbReference type="Proteomes" id="UP000094025">
    <property type="component" value="Unassembled WGS sequence"/>
</dbReference>
<gene>
    <name evidence="2" type="ORF">AU381_24720</name>
</gene>
<comment type="caution">
    <text evidence="2">The sequence shown here is derived from an EMBL/GenBank/DDBJ whole genome shotgun (WGS) entry which is preliminary data.</text>
</comment>
<evidence type="ECO:0000256" key="1">
    <source>
        <dbReference type="SAM" id="SignalP"/>
    </source>
</evidence>